<sequence>HGLLRCTNQNCQETISSTLGFQYCLYNRDLAAYLHFILISRSFRDDGTVPERFRRQSTRRPRRRREKQDIEEGED</sequence>
<feature type="non-terminal residue" evidence="2">
    <location>
        <position position="1"/>
    </location>
</feature>
<evidence type="ECO:0000313" key="2">
    <source>
        <dbReference type="EMBL" id="KAG2229272.1"/>
    </source>
</evidence>
<feature type="compositionally biased region" description="Basic residues" evidence="1">
    <location>
        <begin position="55"/>
        <end position="65"/>
    </location>
</feature>
<feature type="region of interest" description="Disordered" evidence="1">
    <location>
        <begin position="50"/>
        <end position="75"/>
    </location>
</feature>
<dbReference type="EMBL" id="JAEPRE010000290">
    <property type="protein sequence ID" value="KAG2229272.1"/>
    <property type="molecule type" value="Genomic_DNA"/>
</dbReference>
<proteinExistence type="predicted"/>
<comment type="caution">
    <text evidence="2">The sequence shown here is derived from an EMBL/GenBank/DDBJ whole genome shotgun (WGS) entry which is preliminary data.</text>
</comment>
<dbReference type="AlphaFoldDB" id="A0A8H7SJG2"/>
<evidence type="ECO:0000313" key="3">
    <source>
        <dbReference type="Proteomes" id="UP000613177"/>
    </source>
</evidence>
<accession>A0A8H7SJG2</accession>
<dbReference type="Proteomes" id="UP000613177">
    <property type="component" value="Unassembled WGS sequence"/>
</dbReference>
<evidence type="ECO:0000256" key="1">
    <source>
        <dbReference type="SAM" id="MobiDB-lite"/>
    </source>
</evidence>
<feature type="compositionally biased region" description="Basic and acidic residues" evidence="1">
    <location>
        <begin position="66"/>
        <end position="75"/>
    </location>
</feature>
<organism evidence="2 3">
    <name type="scientific">Thamnidium elegans</name>
    <dbReference type="NCBI Taxonomy" id="101142"/>
    <lineage>
        <taxon>Eukaryota</taxon>
        <taxon>Fungi</taxon>
        <taxon>Fungi incertae sedis</taxon>
        <taxon>Mucoromycota</taxon>
        <taxon>Mucoromycotina</taxon>
        <taxon>Mucoromycetes</taxon>
        <taxon>Mucorales</taxon>
        <taxon>Mucorineae</taxon>
        <taxon>Mucoraceae</taxon>
        <taxon>Thamnidium</taxon>
    </lineage>
</organism>
<name>A0A8H7SJG2_9FUNG</name>
<keyword evidence="3" id="KW-1185">Reference proteome</keyword>
<protein>
    <submittedName>
        <fullName evidence="2">Uncharacterized protein</fullName>
    </submittedName>
</protein>
<gene>
    <name evidence="2" type="ORF">INT48_003866</name>
</gene>
<reference evidence="2" key="1">
    <citation type="submission" date="2021-01" db="EMBL/GenBank/DDBJ databases">
        <title>Metabolic potential, ecology and presence of endohyphal bacteria is reflected in genomic diversity of Mucoromycotina.</title>
        <authorList>
            <person name="Muszewska A."/>
            <person name="Okrasinska A."/>
            <person name="Steczkiewicz K."/>
            <person name="Drgas O."/>
            <person name="Orlowska M."/>
            <person name="Perlinska-Lenart U."/>
            <person name="Aleksandrzak-Piekarczyk T."/>
            <person name="Szatraj K."/>
            <person name="Zielenkiewicz U."/>
            <person name="Pilsyk S."/>
            <person name="Malc E."/>
            <person name="Mieczkowski P."/>
            <person name="Kruszewska J.S."/>
            <person name="Biernat P."/>
            <person name="Pawlowska J."/>
        </authorList>
    </citation>
    <scope>NUCLEOTIDE SEQUENCE</scope>
    <source>
        <strain evidence="2">WA0000018081</strain>
    </source>
</reference>